<gene>
    <name evidence="1" type="ORF">S2091_2672</name>
</gene>
<dbReference type="PANTHER" id="PTHR46246:SF1">
    <property type="entry name" value="GUANOSINE-3',5'-BIS(DIPHOSPHATE) 3'-PYROPHOSPHOHYDROLASE MESH1"/>
    <property type="match status" value="1"/>
</dbReference>
<accession>A0A2S9GY14</accession>
<keyword evidence="2" id="KW-1185">Reference proteome</keyword>
<sequence>MMFARDAHKNQVRKYTGNPYADHLAEVAGIVATVAVIVTITQSVTINEMIATAWLHDCVEGCGVELSEIEQLFGLKVALGVSGLSDMETGNRAERKQKSRDRLAACSSWIQTIKCADLISNTSSIVKHDSAFAKVYLEEKRLLLDVMTKADPRLLALARQLSEVTG</sequence>
<comment type="caution">
    <text evidence="1">The sequence shown here is derived from an EMBL/GenBank/DDBJ whole genome shotgun (WGS) entry which is preliminary data.</text>
</comment>
<dbReference type="InterPro" id="IPR052194">
    <property type="entry name" value="MESH1"/>
</dbReference>
<dbReference type="PANTHER" id="PTHR46246">
    <property type="entry name" value="GUANOSINE-3',5'-BIS(DIPHOSPHATE) 3'-PYROPHOSPHOHYDROLASE MESH1"/>
    <property type="match status" value="1"/>
</dbReference>
<dbReference type="Gene3D" id="1.10.3210.10">
    <property type="entry name" value="Hypothetical protein af1432"/>
    <property type="match status" value="1"/>
</dbReference>
<reference evidence="1 2" key="1">
    <citation type="submission" date="2018-02" db="EMBL/GenBank/DDBJ databases">
        <title>Solimicrobium silvestre gen. nov., sp. nov., isolated from alpine forest soil.</title>
        <authorList>
            <person name="Margesin R."/>
            <person name="Albuquerque L."/>
            <person name="Zhang D.-C."/>
            <person name="Froufe H.J.C."/>
            <person name="Severino R."/>
            <person name="Roxo I."/>
            <person name="Egas C."/>
            <person name="Da Costa M.S."/>
        </authorList>
    </citation>
    <scope>NUCLEOTIDE SEQUENCE [LARGE SCALE GENOMIC DNA]</scope>
    <source>
        <strain evidence="1 2">S20-91</strain>
    </source>
</reference>
<dbReference type="SUPFAM" id="SSF109604">
    <property type="entry name" value="HD-domain/PDEase-like"/>
    <property type="match status" value="1"/>
</dbReference>
<organism evidence="1 2">
    <name type="scientific">Solimicrobium silvestre</name>
    <dbReference type="NCBI Taxonomy" id="2099400"/>
    <lineage>
        <taxon>Bacteria</taxon>
        <taxon>Pseudomonadati</taxon>
        <taxon>Pseudomonadota</taxon>
        <taxon>Betaproteobacteria</taxon>
        <taxon>Burkholderiales</taxon>
        <taxon>Oxalobacteraceae</taxon>
        <taxon>Solimicrobium</taxon>
    </lineage>
</organism>
<dbReference type="GO" id="GO:0008893">
    <property type="term" value="F:guanosine-3',5'-bis(diphosphate) 3'-diphosphatase activity"/>
    <property type="evidence" value="ECO:0007669"/>
    <property type="project" value="TreeGrafter"/>
</dbReference>
<protein>
    <submittedName>
        <fullName evidence="1">HD domain</fullName>
    </submittedName>
</protein>
<dbReference type="Pfam" id="PF13328">
    <property type="entry name" value="HD_4"/>
    <property type="match status" value="1"/>
</dbReference>
<evidence type="ECO:0000313" key="1">
    <source>
        <dbReference type="EMBL" id="PRC92617.1"/>
    </source>
</evidence>
<proteinExistence type="predicted"/>
<evidence type="ECO:0000313" key="2">
    <source>
        <dbReference type="Proteomes" id="UP000237839"/>
    </source>
</evidence>
<name>A0A2S9GY14_9BURK</name>
<dbReference type="EMBL" id="PUGF01000012">
    <property type="protein sequence ID" value="PRC92617.1"/>
    <property type="molecule type" value="Genomic_DNA"/>
</dbReference>
<dbReference type="AlphaFoldDB" id="A0A2S9GY14"/>
<dbReference type="Proteomes" id="UP000237839">
    <property type="component" value="Unassembled WGS sequence"/>
</dbReference>